<feature type="non-terminal residue" evidence="2">
    <location>
        <position position="21"/>
    </location>
</feature>
<feature type="compositionally biased region" description="Pro residues" evidence="1">
    <location>
        <begin position="12"/>
        <end position="21"/>
    </location>
</feature>
<name>A0A0F8XW97_9ZZZZ</name>
<evidence type="ECO:0000313" key="2">
    <source>
        <dbReference type="EMBL" id="KKK73352.1"/>
    </source>
</evidence>
<dbReference type="EMBL" id="LAZR01056821">
    <property type="protein sequence ID" value="KKK73352.1"/>
    <property type="molecule type" value="Genomic_DNA"/>
</dbReference>
<gene>
    <name evidence="2" type="ORF">LCGC14_2894660</name>
</gene>
<feature type="region of interest" description="Disordered" evidence="1">
    <location>
        <begin position="1"/>
        <end position="21"/>
    </location>
</feature>
<reference evidence="2" key="1">
    <citation type="journal article" date="2015" name="Nature">
        <title>Complex archaea that bridge the gap between prokaryotes and eukaryotes.</title>
        <authorList>
            <person name="Spang A."/>
            <person name="Saw J.H."/>
            <person name="Jorgensen S.L."/>
            <person name="Zaremba-Niedzwiedzka K."/>
            <person name="Martijn J."/>
            <person name="Lind A.E."/>
            <person name="van Eijk R."/>
            <person name="Schleper C."/>
            <person name="Guy L."/>
            <person name="Ettema T.J."/>
        </authorList>
    </citation>
    <scope>NUCLEOTIDE SEQUENCE</scope>
</reference>
<dbReference type="AlphaFoldDB" id="A0A0F8XW97"/>
<sequence length="21" mass="2487">MINDRPPDPFEKPAPPKPKRR</sequence>
<evidence type="ECO:0000256" key="1">
    <source>
        <dbReference type="SAM" id="MobiDB-lite"/>
    </source>
</evidence>
<proteinExistence type="predicted"/>
<feature type="compositionally biased region" description="Basic and acidic residues" evidence="1">
    <location>
        <begin position="1"/>
        <end position="11"/>
    </location>
</feature>
<comment type="caution">
    <text evidence="2">The sequence shown here is derived from an EMBL/GenBank/DDBJ whole genome shotgun (WGS) entry which is preliminary data.</text>
</comment>
<protein>
    <submittedName>
        <fullName evidence="2">Uncharacterized protein</fullName>
    </submittedName>
</protein>
<accession>A0A0F8XW97</accession>
<organism evidence="2">
    <name type="scientific">marine sediment metagenome</name>
    <dbReference type="NCBI Taxonomy" id="412755"/>
    <lineage>
        <taxon>unclassified sequences</taxon>
        <taxon>metagenomes</taxon>
        <taxon>ecological metagenomes</taxon>
    </lineage>
</organism>